<reference evidence="2" key="1">
    <citation type="submission" date="2022-10" db="EMBL/GenBank/DDBJ databases">
        <title>Sifting through the core-genome to identify putative cross-protective antigens against Riemerella anatipestifer.</title>
        <authorList>
            <person name="Zheng X."/>
            <person name="Zhang W."/>
        </authorList>
    </citation>
    <scope>NUCLEOTIDE SEQUENCE</scope>
    <source>
        <strain evidence="2">ZWRA178</strain>
    </source>
</reference>
<keyword evidence="1" id="KW-0812">Transmembrane</keyword>
<dbReference type="Proteomes" id="UP001207440">
    <property type="component" value="Unassembled WGS sequence"/>
</dbReference>
<protein>
    <recommendedName>
        <fullName evidence="4">Transmembrane protein</fullName>
    </recommendedName>
</protein>
<comment type="caution">
    <text evidence="2">The sequence shown here is derived from an EMBL/GenBank/DDBJ whole genome shotgun (WGS) entry which is preliminary data.</text>
</comment>
<dbReference type="RefSeq" id="WP_079208082.1">
    <property type="nucleotide sequence ID" value="NZ_CP011859.1"/>
</dbReference>
<evidence type="ECO:0008006" key="4">
    <source>
        <dbReference type="Google" id="ProtNLM"/>
    </source>
</evidence>
<feature type="transmembrane region" description="Helical" evidence="1">
    <location>
        <begin position="5"/>
        <end position="27"/>
    </location>
</feature>
<dbReference type="EMBL" id="JAOZYT010000045">
    <property type="protein sequence ID" value="MCW0524189.1"/>
    <property type="molecule type" value="Genomic_DNA"/>
</dbReference>
<accession>A0AAP3ARQ8</accession>
<feature type="transmembrane region" description="Helical" evidence="1">
    <location>
        <begin position="47"/>
        <end position="68"/>
    </location>
</feature>
<evidence type="ECO:0000313" key="3">
    <source>
        <dbReference type="Proteomes" id="UP001207440"/>
    </source>
</evidence>
<gene>
    <name evidence="2" type="ORF">OKE68_07680</name>
</gene>
<evidence type="ECO:0000313" key="2">
    <source>
        <dbReference type="EMBL" id="MCW0524189.1"/>
    </source>
</evidence>
<keyword evidence="1" id="KW-1133">Transmembrane helix</keyword>
<feature type="transmembrane region" description="Helical" evidence="1">
    <location>
        <begin position="80"/>
        <end position="98"/>
    </location>
</feature>
<sequence length="99" mass="11279">MKSNIIHIVVRIVILILSWILALPMAYSYLDYTAPDRRCGTGDVGPIFFLITLFSFLWFVAMIIEAIILNKKKKIVKRNINLIIIGCLAILFLICTLLP</sequence>
<evidence type="ECO:0000256" key="1">
    <source>
        <dbReference type="SAM" id="Phobius"/>
    </source>
</evidence>
<keyword evidence="1" id="KW-0472">Membrane</keyword>
<name>A0AAP3ARQ8_RIEAN</name>
<organism evidence="2 3">
    <name type="scientific">Riemerella anatipestifer</name>
    <name type="common">Moraxella anatipestifer</name>
    <dbReference type="NCBI Taxonomy" id="34085"/>
    <lineage>
        <taxon>Bacteria</taxon>
        <taxon>Pseudomonadati</taxon>
        <taxon>Bacteroidota</taxon>
        <taxon>Flavobacteriia</taxon>
        <taxon>Flavobacteriales</taxon>
        <taxon>Weeksellaceae</taxon>
        <taxon>Riemerella</taxon>
    </lineage>
</organism>
<proteinExistence type="predicted"/>
<dbReference type="AlphaFoldDB" id="A0AAP3ARQ8"/>